<proteinExistence type="predicted"/>
<comment type="caution">
    <text evidence="2">The sequence shown here is derived from an EMBL/GenBank/DDBJ whole genome shotgun (WGS) entry which is preliminary data.</text>
</comment>
<evidence type="ECO:0000313" key="3">
    <source>
        <dbReference type="Proteomes" id="UP001215280"/>
    </source>
</evidence>
<keyword evidence="3" id="KW-1185">Reference proteome</keyword>
<reference evidence="2" key="1">
    <citation type="submission" date="2023-03" db="EMBL/GenBank/DDBJ databases">
        <title>Massive genome expansion in bonnet fungi (Mycena s.s.) driven by repeated elements and novel gene families across ecological guilds.</title>
        <authorList>
            <consortium name="Lawrence Berkeley National Laboratory"/>
            <person name="Harder C.B."/>
            <person name="Miyauchi S."/>
            <person name="Viragh M."/>
            <person name="Kuo A."/>
            <person name="Thoen E."/>
            <person name="Andreopoulos B."/>
            <person name="Lu D."/>
            <person name="Skrede I."/>
            <person name="Drula E."/>
            <person name="Henrissat B."/>
            <person name="Morin E."/>
            <person name="Kohler A."/>
            <person name="Barry K."/>
            <person name="LaButti K."/>
            <person name="Morin E."/>
            <person name="Salamov A."/>
            <person name="Lipzen A."/>
            <person name="Mereny Z."/>
            <person name="Hegedus B."/>
            <person name="Baldrian P."/>
            <person name="Stursova M."/>
            <person name="Weitz H."/>
            <person name="Taylor A."/>
            <person name="Grigoriev I.V."/>
            <person name="Nagy L.G."/>
            <person name="Martin F."/>
            <person name="Kauserud H."/>
        </authorList>
    </citation>
    <scope>NUCLEOTIDE SEQUENCE</scope>
    <source>
        <strain evidence="2">CBHHK188m</strain>
    </source>
</reference>
<feature type="compositionally biased region" description="Basic residues" evidence="1">
    <location>
        <begin position="15"/>
        <end position="28"/>
    </location>
</feature>
<evidence type="ECO:0000313" key="2">
    <source>
        <dbReference type="EMBL" id="KAJ7766989.1"/>
    </source>
</evidence>
<protein>
    <submittedName>
        <fullName evidence="2">Uncharacterized protein</fullName>
    </submittedName>
</protein>
<evidence type="ECO:0000256" key="1">
    <source>
        <dbReference type="SAM" id="MobiDB-lite"/>
    </source>
</evidence>
<sequence length="359" mass="38486">MSPPSAGVRGVEGRARRRMRAQRCRLRAHTPPVPPPLSVPQRAGAQRDIIIRDALHADTSPPYPIPPPRGSDTISISEEHQRVHGHDAEQDFSDPRYKAAACAGTHNTQKRGAHHRCGLLAEAGRANALGRECVGAGDHSSDGASNPAWATRLLGQTAPPLLSLDPHQRTHRVAPPHPVKHGRRDTGAALDAMWGPAADHRLRKSSAPAHAVPVHALARRLSRRVGERPFGSSPLPFPSPKISPAPATMGGRAENARLDASAPRLLLPTPSSPISLPLGAMGTSRHLPSAYSMFHSILCSPLHAQPGGENTAARVLETFPTPSPNPRLRVETGHVRSPRILVLNPFHPRFHDPRPVGGD</sequence>
<feature type="region of interest" description="Disordered" evidence="1">
    <location>
        <begin position="1"/>
        <end position="48"/>
    </location>
</feature>
<organism evidence="2 3">
    <name type="scientific">Mycena maculata</name>
    <dbReference type="NCBI Taxonomy" id="230809"/>
    <lineage>
        <taxon>Eukaryota</taxon>
        <taxon>Fungi</taxon>
        <taxon>Dikarya</taxon>
        <taxon>Basidiomycota</taxon>
        <taxon>Agaricomycotina</taxon>
        <taxon>Agaricomycetes</taxon>
        <taxon>Agaricomycetidae</taxon>
        <taxon>Agaricales</taxon>
        <taxon>Marasmiineae</taxon>
        <taxon>Mycenaceae</taxon>
        <taxon>Mycena</taxon>
    </lineage>
</organism>
<name>A0AAD7JPW9_9AGAR</name>
<dbReference type="EMBL" id="JARJLG010000031">
    <property type="protein sequence ID" value="KAJ7766989.1"/>
    <property type="molecule type" value="Genomic_DNA"/>
</dbReference>
<gene>
    <name evidence="2" type="ORF">DFH07DRAFT_955121</name>
</gene>
<dbReference type="AlphaFoldDB" id="A0AAD7JPW9"/>
<dbReference type="Proteomes" id="UP001215280">
    <property type="component" value="Unassembled WGS sequence"/>
</dbReference>
<accession>A0AAD7JPW9</accession>